<reference evidence="2 3" key="1">
    <citation type="submission" date="2013-03" db="EMBL/GenBank/DDBJ databases">
        <title>The Genome Sequence of Capronia epimyces CBS 606.96.</title>
        <authorList>
            <consortium name="The Broad Institute Genomics Platform"/>
            <person name="Cuomo C."/>
            <person name="de Hoog S."/>
            <person name="Gorbushina A."/>
            <person name="Walker B."/>
            <person name="Young S.K."/>
            <person name="Zeng Q."/>
            <person name="Gargeya S."/>
            <person name="Fitzgerald M."/>
            <person name="Haas B."/>
            <person name="Abouelleil A."/>
            <person name="Allen A.W."/>
            <person name="Alvarado L."/>
            <person name="Arachchi H.M."/>
            <person name="Berlin A.M."/>
            <person name="Chapman S.B."/>
            <person name="Gainer-Dewar J."/>
            <person name="Goldberg J."/>
            <person name="Griggs A."/>
            <person name="Gujja S."/>
            <person name="Hansen M."/>
            <person name="Howarth C."/>
            <person name="Imamovic A."/>
            <person name="Ireland A."/>
            <person name="Larimer J."/>
            <person name="McCowan C."/>
            <person name="Murphy C."/>
            <person name="Pearson M."/>
            <person name="Poon T.W."/>
            <person name="Priest M."/>
            <person name="Roberts A."/>
            <person name="Saif S."/>
            <person name="Shea T."/>
            <person name="Sisk P."/>
            <person name="Sykes S."/>
            <person name="Wortman J."/>
            <person name="Nusbaum C."/>
            <person name="Birren B."/>
        </authorList>
    </citation>
    <scope>NUCLEOTIDE SEQUENCE [LARGE SCALE GENOMIC DNA]</scope>
    <source>
        <strain evidence="2 3">CBS 606.96</strain>
    </source>
</reference>
<dbReference type="GeneID" id="19170604"/>
<proteinExistence type="predicted"/>
<dbReference type="OrthoDB" id="3872446at2759"/>
<dbReference type="HOGENOM" id="CLU_148173_0_0_1"/>
<dbReference type="RefSeq" id="XP_007734804.1">
    <property type="nucleotide sequence ID" value="XM_007736614.1"/>
</dbReference>
<protein>
    <submittedName>
        <fullName evidence="2">Uncharacterized protein</fullName>
    </submittedName>
</protein>
<evidence type="ECO:0000313" key="3">
    <source>
        <dbReference type="Proteomes" id="UP000019478"/>
    </source>
</evidence>
<keyword evidence="3" id="KW-1185">Reference proteome</keyword>
<dbReference type="eggNOG" id="ENOG502RB3Z">
    <property type="taxonomic scope" value="Eukaryota"/>
</dbReference>
<feature type="compositionally biased region" description="Acidic residues" evidence="1">
    <location>
        <begin position="1"/>
        <end position="20"/>
    </location>
</feature>
<gene>
    <name evidence="2" type="ORF">A1O3_06495</name>
</gene>
<organism evidence="2 3">
    <name type="scientific">Capronia epimyces CBS 606.96</name>
    <dbReference type="NCBI Taxonomy" id="1182542"/>
    <lineage>
        <taxon>Eukaryota</taxon>
        <taxon>Fungi</taxon>
        <taxon>Dikarya</taxon>
        <taxon>Ascomycota</taxon>
        <taxon>Pezizomycotina</taxon>
        <taxon>Eurotiomycetes</taxon>
        <taxon>Chaetothyriomycetidae</taxon>
        <taxon>Chaetothyriales</taxon>
        <taxon>Herpotrichiellaceae</taxon>
        <taxon>Capronia</taxon>
    </lineage>
</organism>
<evidence type="ECO:0000313" key="2">
    <source>
        <dbReference type="EMBL" id="EXJ82681.1"/>
    </source>
</evidence>
<feature type="compositionally biased region" description="Polar residues" evidence="1">
    <location>
        <begin position="21"/>
        <end position="37"/>
    </location>
</feature>
<dbReference type="Proteomes" id="UP000019478">
    <property type="component" value="Unassembled WGS sequence"/>
</dbReference>
<comment type="caution">
    <text evidence="2">The sequence shown here is derived from an EMBL/GenBank/DDBJ whole genome shotgun (WGS) entry which is preliminary data.</text>
</comment>
<dbReference type="AlphaFoldDB" id="W9Y0B0"/>
<name>W9Y0B0_9EURO</name>
<dbReference type="EMBL" id="AMGY01000005">
    <property type="protein sequence ID" value="EXJ82681.1"/>
    <property type="molecule type" value="Genomic_DNA"/>
</dbReference>
<accession>W9Y0B0</accession>
<feature type="region of interest" description="Disordered" evidence="1">
    <location>
        <begin position="1"/>
        <end position="103"/>
    </location>
</feature>
<sequence length="103" mass="10924">MAEPDEVEEDLFADLYEGDENTGSGNTAAPVATQSAPNDAAARSSDAPGYGEEPEIAYDPTSFETEPSGQDHPISGFDGTQNENKEPDRPQPDYGGINMKEDG</sequence>
<evidence type="ECO:0000256" key="1">
    <source>
        <dbReference type="SAM" id="MobiDB-lite"/>
    </source>
</evidence>